<evidence type="ECO:0000256" key="1">
    <source>
        <dbReference type="ARBA" id="ARBA00023015"/>
    </source>
</evidence>
<keyword evidence="1" id="KW-0805">Transcription regulation</keyword>
<protein>
    <submittedName>
        <fullName evidence="4">Helix-turn-helix transcriptional regulator</fullName>
    </submittedName>
</protein>
<comment type="caution">
    <text evidence="4">The sequence shown here is derived from an EMBL/GenBank/DDBJ whole genome shotgun (WGS) entry which is preliminary data.</text>
</comment>
<dbReference type="PRINTS" id="PR00038">
    <property type="entry name" value="HTHLUXR"/>
</dbReference>
<dbReference type="PROSITE" id="PS00622">
    <property type="entry name" value="HTH_LUXR_1"/>
    <property type="match status" value="1"/>
</dbReference>
<evidence type="ECO:0000313" key="4">
    <source>
        <dbReference type="EMBL" id="ORA67120.1"/>
    </source>
</evidence>
<dbReference type="GO" id="GO:0003677">
    <property type="term" value="F:DNA binding"/>
    <property type="evidence" value="ECO:0007669"/>
    <property type="project" value="UniProtKB-KW"/>
</dbReference>
<evidence type="ECO:0000256" key="3">
    <source>
        <dbReference type="ARBA" id="ARBA00023163"/>
    </source>
</evidence>
<dbReference type="GO" id="GO:0006355">
    <property type="term" value="P:regulation of DNA-templated transcription"/>
    <property type="evidence" value="ECO:0007669"/>
    <property type="project" value="InterPro"/>
</dbReference>
<keyword evidence="5" id="KW-1185">Reference proteome</keyword>
<sequence length="396" mass="43823">MTVLMAGESTRTVGPGRVRSDWCARELELVERLRVLRARAAVALGVDTTLPTVEWDVPRRSVAVVAELAHACLDRLHTTTTADVEAVRELGELLLGFQGLVIDWYLGDTAMRSQRLAGCATALSRLSTLPNSAALIEGACQELVTRCGFHRAVLSTVEAGAWKPMILLDRSEPAEGSWFQPWRNQTIPLEERTPEAEARARRRPALIQDTDDAPVFRPLIVQAGRSRSYVVAPIVLGSDVIGFLHTDHHPHSRRVGEGDRDVLWAFADGFSHIYERAVLLERIRAHRDSVRELFFGAVGRLDALCESGFSTSLSAEQDRGLPFRADAQGFGRDARVELTEREVEVFELMVTGASNQEIADRLVITEGTVKSHVKHILRKYGAVNRAQAIAIALRQN</sequence>
<dbReference type="AlphaFoldDB" id="A0A1X0D5V4"/>
<dbReference type="PANTHER" id="PTHR44688">
    <property type="entry name" value="DNA-BINDING TRANSCRIPTIONAL ACTIVATOR DEVR_DOSR"/>
    <property type="match status" value="1"/>
</dbReference>
<dbReference type="InterPro" id="IPR036388">
    <property type="entry name" value="WH-like_DNA-bd_sf"/>
</dbReference>
<dbReference type="EMBL" id="MVHS01000045">
    <property type="protein sequence ID" value="ORA67120.1"/>
    <property type="molecule type" value="Genomic_DNA"/>
</dbReference>
<dbReference type="Gene3D" id="3.30.450.40">
    <property type="match status" value="1"/>
</dbReference>
<dbReference type="STRING" id="444597.BST26_16230"/>
<organism evidence="4 5">
    <name type="scientific">Mycolicibacterium insubricum</name>
    <dbReference type="NCBI Taxonomy" id="444597"/>
    <lineage>
        <taxon>Bacteria</taxon>
        <taxon>Bacillati</taxon>
        <taxon>Actinomycetota</taxon>
        <taxon>Actinomycetes</taxon>
        <taxon>Mycobacteriales</taxon>
        <taxon>Mycobacteriaceae</taxon>
        <taxon>Mycolicibacterium</taxon>
    </lineage>
</organism>
<dbReference type="Proteomes" id="UP000192801">
    <property type="component" value="Unassembled WGS sequence"/>
</dbReference>
<dbReference type="OrthoDB" id="161302at2"/>
<reference evidence="4 5" key="1">
    <citation type="submission" date="2016-12" db="EMBL/GenBank/DDBJ databases">
        <title>The new phylogeny of genus Mycobacterium.</title>
        <authorList>
            <person name="Tortoli E."/>
            <person name="Trovato A."/>
            <person name="Cirillo D.M."/>
        </authorList>
    </citation>
    <scope>NUCLEOTIDE SEQUENCE [LARGE SCALE GENOMIC DNA]</scope>
    <source>
        <strain evidence="4 5">DSM 45130</strain>
    </source>
</reference>
<dbReference type="SMART" id="SM00421">
    <property type="entry name" value="HTH_LUXR"/>
    <property type="match status" value="1"/>
</dbReference>
<proteinExistence type="predicted"/>
<dbReference type="InterPro" id="IPR000792">
    <property type="entry name" value="Tscrpt_reg_LuxR_C"/>
</dbReference>
<dbReference type="Pfam" id="PF00196">
    <property type="entry name" value="GerE"/>
    <property type="match status" value="1"/>
</dbReference>
<keyword evidence="2" id="KW-0238">DNA-binding</keyword>
<dbReference type="SUPFAM" id="SSF46894">
    <property type="entry name" value="C-terminal effector domain of the bipartite response regulators"/>
    <property type="match status" value="1"/>
</dbReference>
<keyword evidence="3" id="KW-0804">Transcription</keyword>
<dbReference type="InterPro" id="IPR003018">
    <property type="entry name" value="GAF"/>
</dbReference>
<evidence type="ECO:0000256" key="2">
    <source>
        <dbReference type="ARBA" id="ARBA00023125"/>
    </source>
</evidence>
<dbReference type="Pfam" id="PF01590">
    <property type="entry name" value="GAF"/>
    <property type="match status" value="1"/>
</dbReference>
<gene>
    <name evidence="4" type="ORF">BST26_16230</name>
</gene>
<dbReference type="PANTHER" id="PTHR44688:SF25">
    <property type="entry name" value="HTH LUXR-TYPE DOMAIN-CONTAINING PROTEIN"/>
    <property type="match status" value="1"/>
</dbReference>
<dbReference type="CDD" id="cd06170">
    <property type="entry name" value="LuxR_C_like"/>
    <property type="match status" value="1"/>
</dbReference>
<name>A0A1X0D5V4_9MYCO</name>
<dbReference type="InterPro" id="IPR016032">
    <property type="entry name" value="Sig_transdc_resp-reg_C-effctor"/>
</dbReference>
<dbReference type="SUPFAM" id="SSF55781">
    <property type="entry name" value="GAF domain-like"/>
    <property type="match status" value="1"/>
</dbReference>
<accession>A0A1X0D5V4</accession>
<dbReference type="PROSITE" id="PS50043">
    <property type="entry name" value="HTH_LUXR_2"/>
    <property type="match status" value="1"/>
</dbReference>
<evidence type="ECO:0000313" key="5">
    <source>
        <dbReference type="Proteomes" id="UP000192801"/>
    </source>
</evidence>
<dbReference type="InterPro" id="IPR029016">
    <property type="entry name" value="GAF-like_dom_sf"/>
</dbReference>
<dbReference type="Gene3D" id="1.10.10.10">
    <property type="entry name" value="Winged helix-like DNA-binding domain superfamily/Winged helix DNA-binding domain"/>
    <property type="match status" value="1"/>
</dbReference>